<protein>
    <recommendedName>
        <fullName evidence="11">Cysteine protease</fullName>
        <ecNumber evidence="11">3.4.22.-</ecNumber>
    </recommendedName>
</protein>
<dbReference type="PANTHER" id="PTHR22624">
    <property type="entry name" value="CYSTEINE PROTEASE ATG4"/>
    <property type="match status" value="1"/>
</dbReference>
<evidence type="ECO:0000256" key="1">
    <source>
        <dbReference type="ARBA" id="ARBA00004329"/>
    </source>
</evidence>
<dbReference type="EC" id="3.4.22.-" evidence="11"/>
<name>A0ABR4PSC8_9HELO</name>
<comment type="caution">
    <text evidence="13">The sequence shown here is derived from an EMBL/GenBank/DDBJ whole genome shotgun (WGS) entry which is preliminary data.</text>
</comment>
<keyword evidence="7" id="KW-0788">Thiol protease</keyword>
<accession>A0ABR4PSC8</accession>
<dbReference type="InterPro" id="IPR005078">
    <property type="entry name" value="Peptidase_C54"/>
</dbReference>
<keyword evidence="14" id="KW-1185">Reference proteome</keyword>
<evidence type="ECO:0000256" key="7">
    <source>
        <dbReference type="ARBA" id="ARBA00022807"/>
    </source>
</evidence>
<evidence type="ECO:0000256" key="11">
    <source>
        <dbReference type="RuleBase" id="RU363115"/>
    </source>
</evidence>
<dbReference type="Proteomes" id="UP001629113">
    <property type="component" value="Unassembled WGS sequence"/>
</dbReference>
<reference evidence="13 14" key="1">
    <citation type="submission" date="2024-06" db="EMBL/GenBank/DDBJ databases">
        <title>Complete genome of Phlyctema vagabunda strain 19-DSS-EL-015.</title>
        <authorList>
            <person name="Fiorenzani C."/>
        </authorList>
    </citation>
    <scope>NUCLEOTIDE SEQUENCE [LARGE SCALE GENOMIC DNA]</scope>
    <source>
        <strain evidence="13 14">19-DSS-EL-015</strain>
    </source>
</reference>
<evidence type="ECO:0000256" key="6">
    <source>
        <dbReference type="ARBA" id="ARBA00022801"/>
    </source>
</evidence>
<comment type="subcellular location">
    <subcellularLocation>
        <location evidence="11">Nucleus</location>
    </subcellularLocation>
    <subcellularLocation>
        <location evidence="11">Cytoplasm</location>
    </subcellularLocation>
    <subcellularLocation>
        <location evidence="1">Preautophagosomal structure</location>
    </subcellularLocation>
</comment>
<proteinExistence type="inferred from homology"/>
<evidence type="ECO:0000256" key="8">
    <source>
        <dbReference type="ARBA" id="ARBA00022927"/>
    </source>
</evidence>
<dbReference type="InterPro" id="IPR046792">
    <property type="entry name" value="Peptidase_C54_cat"/>
</dbReference>
<dbReference type="EMBL" id="JBFCZG010000002">
    <property type="protein sequence ID" value="KAL3426189.1"/>
    <property type="molecule type" value="Genomic_DNA"/>
</dbReference>
<evidence type="ECO:0000313" key="13">
    <source>
        <dbReference type="EMBL" id="KAL3426189.1"/>
    </source>
</evidence>
<evidence type="ECO:0000313" key="14">
    <source>
        <dbReference type="Proteomes" id="UP001629113"/>
    </source>
</evidence>
<evidence type="ECO:0000256" key="4">
    <source>
        <dbReference type="ARBA" id="ARBA00022490"/>
    </source>
</evidence>
<dbReference type="InterPro" id="IPR038765">
    <property type="entry name" value="Papain-like_cys_pep_sf"/>
</dbReference>
<gene>
    <name evidence="13" type="ORF">PVAG01_02980</name>
</gene>
<dbReference type="GO" id="GO:0006508">
    <property type="term" value="P:proteolysis"/>
    <property type="evidence" value="ECO:0007669"/>
    <property type="project" value="UniProtKB-KW"/>
</dbReference>
<evidence type="ECO:0000256" key="9">
    <source>
        <dbReference type="ARBA" id="ARBA00023006"/>
    </source>
</evidence>
<comment type="catalytic activity">
    <reaction evidence="10">
        <text>[protein]-C-terminal L-amino acid-glycyl-phosphatidylethanolamide + H2O = [protein]-C-terminal L-amino acid-glycine + a 1,2-diacyl-sn-glycero-3-phosphoethanolamine</text>
        <dbReference type="Rhea" id="RHEA:67548"/>
        <dbReference type="Rhea" id="RHEA-COMP:17323"/>
        <dbReference type="Rhea" id="RHEA-COMP:17324"/>
        <dbReference type="ChEBI" id="CHEBI:15377"/>
        <dbReference type="ChEBI" id="CHEBI:64612"/>
        <dbReference type="ChEBI" id="CHEBI:172940"/>
        <dbReference type="ChEBI" id="CHEBI:172941"/>
    </reaction>
    <physiologicalReaction direction="left-to-right" evidence="10">
        <dbReference type="Rhea" id="RHEA:67549"/>
    </physiologicalReaction>
</comment>
<keyword evidence="11" id="KW-0539">Nucleus</keyword>
<comment type="similarity">
    <text evidence="2 11">Belongs to the peptidase C54 family.</text>
</comment>
<sequence length="178" mass="20142">MGIAKCDGLTFKPTLILVGTRLGLDKITPVYWQGLKSSLQMPQSIGIAGGRPSSSHYFVGVQGDFFFYLDPHQTRTALPLPEKGEEYSEEDIDSCHTRRLRRIHISEMDPSMLIAFLIRDENDWRAWREAVKNLQGKAVIHIADYDPALHAMSSERDEAIDEVETFDDEEDDDTVLTA</sequence>
<dbReference type="SUPFAM" id="SSF54001">
    <property type="entry name" value="Cysteine proteinases"/>
    <property type="match status" value="1"/>
</dbReference>
<keyword evidence="4 11" id="KW-0963">Cytoplasm</keyword>
<evidence type="ECO:0000256" key="3">
    <source>
        <dbReference type="ARBA" id="ARBA00022448"/>
    </source>
</evidence>
<organism evidence="13 14">
    <name type="scientific">Phlyctema vagabunda</name>
    <dbReference type="NCBI Taxonomy" id="108571"/>
    <lineage>
        <taxon>Eukaryota</taxon>
        <taxon>Fungi</taxon>
        <taxon>Dikarya</taxon>
        <taxon>Ascomycota</taxon>
        <taxon>Pezizomycotina</taxon>
        <taxon>Leotiomycetes</taxon>
        <taxon>Helotiales</taxon>
        <taxon>Dermateaceae</taxon>
        <taxon>Phlyctema</taxon>
    </lineage>
</organism>
<keyword evidence="5 11" id="KW-0645">Protease</keyword>
<dbReference type="PANTHER" id="PTHR22624:SF49">
    <property type="entry name" value="CYSTEINE PROTEASE"/>
    <property type="match status" value="1"/>
</dbReference>
<evidence type="ECO:0000256" key="10">
    <source>
        <dbReference type="ARBA" id="ARBA00029362"/>
    </source>
</evidence>
<keyword evidence="8" id="KW-0653">Protein transport</keyword>
<comment type="function">
    <text evidence="11">Required for selective autophagic degradation of the nucleus (nucleophagy) as well as for mitophagy which contributes to regulate mitochondrial quantity and quality by eliminating the mitochondria to a basal level to fulfill cellular energy requirements and preventing excess ROS production.</text>
</comment>
<dbReference type="Pfam" id="PF03416">
    <property type="entry name" value="Peptidase_C54"/>
    <property type="match status" value="1"/>
</dbReference>
<evidence type="ECO:0000256" key="2">
    <source>
        <dbReference type="ARBA" id="ARBA00010958"/>
    </source>
</evidence>
<evidence type="ECO:0000256" key="5">
    <source>
        <dbReference type="ARBA" id="ARBA00022670"/>
    </source>
</evidence>
<keyword evidence="3" id="KW-0813">Transport</keyword>
<dbReference type="GO" id="GO:0008233">
    <property type="term" value="F:peptidase activity"/>
    <property type="evidence" value="ECO:0007669"/>
    <property type="project" value="UniProtKB-KW"/>
</dbReference>
<keyword evidence="6 11" id="KW-0378">Hydrolase</keyword>
<keyword evidence="9" id="KW-0072">Autophagy</keyword>
<evidence type="ECO:0000259" key="12">
    <source>
        <dbReference type="Pfam" id="PF03416"/>
    </source>
</evidence>
<feature type="domain" description="Peptidase C54 catalytic" evidence="12">
    <location>
        <begin position="11"/>
        <end position="129"/>
    </location>
</feature>